<protein>
    <submittedName>
        <fullName evidence="1">Uncharacterized protein</fullName>
    </submittedName>
</protein>
<comment type="caution">
    <text evidence="1">The sequence shown here is derived from an EMBL/GenBank/DDBJ whole genome shotgun (WGS) entry which is preliminary data.</text>
</comment>
<gene>
    <name evidence="1" type="ORF">L249_0454</name>
</gene>
<name>A0A367LDC4_9HYPO</name>
<accession>A0A367LDC4</accession>
<dbReference type="AlphaFoldDB" id="A0A367LDC4"/>
<proteinExistence type="predicted"/>
<dbReference type="EMBL" id="LKCN02000007">
    <property type="protein sequence ID" value="RCI12411.1"/>
    <property type="molecule type" value="Genomic_DNA"/>
</dbReference>
<dbReference type="Proteomes" id="UP000253664">
    <property type="component" value="Unassembled WGS sequence"/>
</dbReference>
<sequence>MDAVPSLQVSKVNPPSQLHTVKKKKKLHGQHVILPHTPQSIISPFERRREGGLLLHLQPFPFPIPKPSSSSPYIKSYQNVFPPFPTASSYPPPPPISRRLRRTSSSPYLSSSYVCTCICFHPSQTGATGSLGPPSTPLEMGSSIALEICDRCFRDRCFVYQASRELRFSFHFLFLPSHSSSSGKPIALSSR</sequence>
<evidence type="ECO:0000313" key="1">
    <source>
        <dbReference type="EMBL" id="RCI12411.1"/>
    </source>
</evidence>
<reference evidence="1 2" key="1">
    <citation type="journal article" date="2015" name="BMC Genomics">
        <title>Insights from the genome of Ophiocordyceps polyrhachis-furcata to pathogenicity and host specificity in insect fungi.</title>
        <authorList>
            <person name="Wichadakul D."/>
            <person name="Kobmoo N."/>
            <person name="Ingsriswang S."/>
            <person name="Tangphatsornruang S."/>
            <person name="Chantasingh D."/>
            <person name="Luangsa-ard J.J."/>
            <person name="Eurwilaichitr L."/>
        </authorList>
    </citation>
    <scope>NUCLEOTIDE SEQUENCE [LARGE SCALE GENOMIC DNA]</scope>
    <source>
        <strain evidence="1 2">BCC 54312</strain>
    </source>
</reference>
<keyword evidence="2" id="KW-1185">Reference proteome</keyword>
<evidence type="ECO:0000313" key="2">
    <source>
        <dbReference type="Proteomes" id="UP000253664"/>
    </source>
</evidence>
<organism evidence="1 2">
    <name type="scientific">Ophiocordyceps polyrhachis-furcata BCC 54312</name>
    <dbReference type="NCBI Taxonomy" id="1330021"/>
    <lineage>
        <taxon>Eukaryota</taxon>
        <taxon>Fungi</taxon>
        <taxon>Dikarya</taxon>
        <taxon>Ascomycota</taxon>
        <taxon>Pezizomycotina</taxon>
        <taxon>Sordariomycetes</taxon>
        <taxon>Hypocreomycetidae</taxon>
        <taxon>Hypocreales</taxon>
        <taxon>Ophiocordycipitaceae</taxon>
        <taxon>Ophiocordyceps</taxon>
    </lineage>
</organism>